<dbReference type="NCBIfam" id="TIGR04380">
    <property type="entry name" value="myo_inos_iolG"/>
    <property type="match status" value="1"/>
</dbReference>
<dbReference type="GO" id="GO:0000166">
    <property type="term" value="F:nucleotide binding"/>
    <property type="evidence" value="ECO:0007669"/>
    <property type="project" value="InterPro"/>
</dbReference>
<protein>
    <submittedName>
        <fullName evidence="6">Putative oxidoreductase YrbE</fullName>
    </submittedName>
</protein>
<dbReference type="Gene3D" id="3.30.360.10">
    <property type="entry name" value="Dihydrodipicolinate Reductase, domain 2"/>
    <property type="match status" value="1"/>
</dbReference>
<gene>
    <name evidence="6" type="ORF">BWQ96_02469</name>
</gene>
<feature type="domain" description="Gfo/Idh/MocA-like oxidoreductase N-terminal" evidence="4">
    <location>
        <begin position="65"/>
        <end position="184"/>
    </location>
</feature>
<dbReference type="SUPFAM" id="SSF51735">
    <property type="entry name" value="NAD(P)-binding Rossmann-fold domains"/>
    <property type="match status" value="1"/>
</dbReference>
<comment type="similarity">
    <text evidence="1">Belongs to the Gfo/Idh/MocA family.</text>
</comment>
<feature type="region of interest" description="Disordered" evidence="3">
    <location>
        <begin position="12"/>
        <end position="43"/>
    </location>
</feature>
<dbReference type="InterPro" id="IPR036291">
    <property type="entry name" value="NAD(P)-bd_dom_sf"/>
</dbReference>
<proteinExistence type="inferred from homology"/>
<dbReference type="InterPro" id="IPR055170">
    <property type="entry name" value="GFO_IDH_MocA-like_dom"/>
</dbReference>
<dbReference type="PANTHER" id="PTHR42840">
    <property type="entry name" value="NAD(P)-BINDING ROSSMANN-FOLD SUPERFAMILY PROTEIN-RELATED"/>
    <property type="match status" value="1"/>
</dbReference>
<comment type="caution">
    <text evidence="6">The sequence shown here is derived from an EMBL/GenBank/DDBJ whole genome shotgun (WGS) entry which is preliminary data.</text>
</comment>
<evidence type="ECO:0000256" key="2">
    <source>
        <dbReference type="ARBA" id="ARBA00023002"/>
    </source>
</evidence>
<dbReference type="Gene3D" id="3.40.50.720">
    <property type="entry name" value="NAD(P)-binding Rossmann-like Domain"/>
    <property type="match status" value="1"/>
</dbReference>
<dbReference type="STRING" id="448386.A0A2V3J1F3"/>
<sequence>MTAFVPSSFHSQWVRPSTTHPKSAHAALSPLSTRPSARPSAVRMSVPVPKESLKAFAPTTDEPRLNIGIIGAGRIGQVHADNITFRLRNANLVGVSSGSRKLAERCSLEHGCQPYYDYHELIENPAIDAVCICSASNQHTTQIIAAARAGKHIFCEKPIDTSLDVIDEALREVRKAGVKLQVGFNRRFDQNYRRVRKAIENNEIGTPQILHIVSRDPAPPPIEYVKTSGGIWMDCSIHDMDMARYLIGSEVEDVYTLGAVNINPEIAQYGDVDTSIVTLRFKNGVIGTIDNSRQAVYGYDQRCEVLGSGGSIHINNNYQNSAVISNSSAVKRDLPLNFFMDRYTDSFIVELNEFCDAVLHNKPVPCTGLDGRAPVVIALAAKKSFQEKRPVKLSEVETRLPPELVGWDGQN</sequence>
<evidence type="ECO:0000313" key="7">
    <source>
        <dbReference type="Proteomes" id="UP000247409"/>
    </source>
</evidence>
<dbReference type="AlphaFoldDB" id="A0A2V3J1F3"/>
<keyword evidence="7" id="KW-1185">Reference proteome</keyword>
<feature type="compositionally biased region" description="Polar residues" evidence="3">
    <location>
        <begin position="12"/>
        <end position="21"/>
    </location>
</feature>
<name>A0A2V3J1F3_9FLOR</name>
<evidence type="ECO:0000259" key="5">
    <source>
        <dbReference type="Pfam" id="PF22725"/>
    </source>
</evidence>
<evidence type="ECO:0000259" key="4">
    <source>
        <dbReference type="Pfam" id="PF01408"/>
    </source>
</evidence>
<dbReference type="SUPFAM" id="SSF55347">
    <property type="entry name" value="Glyceraldehyde-3-phosphate dehydrogenase-like, C-terminal domain"/>
    <property type="match status" value="1"/>
</dbReference>
<dbReference type="Proteomes" id="UP000247409">
    <property type="component" value="Unassembled WGS sequence"/>
</dbReference>
<reference evidence="6 7" key="1">
    <citation type="journal article" date="2018" name="Mol. Biol. Evol.">
        <title>Analysis of the draft genome of the red seaweed Gracilariopsis chorda provides insights into genome size evolution in Rhodophyta.</title>
        <authorList>
            <person name="Lee J."/>
            <person name="Yang E.C."/>
            <person name="Graf L."/>
            <person name="Yang J.H."/>
            <person name="Qiu H."/>
            <person name="Zel Zion U."/>
            <person name="Chan C.X."/>
            <person name="Stephens T.G."/>
            <person name="Weber A.P.M."/>
            <person name="Boo G.H."/>
            <person name="Boo S.M."/>
            <person name="Kim K.M."/>
            <person name="Shin Y."/>
            <person name="Jung M."/>
            <person name="Lee S.J."/>
            <person name="Yim H.S."/>
            <person name="Lee J.H."/>
            <person name="Bhattacharya D."/>
            <person name="Yoon H.S."/>
        </authorList>
    </citation>
    <scope>NUCLEOTIDE SEQUENCE [LARGE SCALE GENOMIC DNA]</scope>
    <source>
        <strain evidence="6 7">SKKU-2015</strain>
        <tissue evidence="6">Whole body</tissue>
    </source>
</reference>
<evidence type="ECO:0000256" key="3">
    <source>
        <dbReference type="SAM" id="MobiDB-lite"/>
    </source>
</evidence>
<dbReference type="EMBL" id="NBIV01000020">
    <property type="protein sequence ID" value="PXF47787.1"/>
    <property type="molecule type" value="Genomic_DNA"/>
</dbReference>
<dbReference type="OrthoDB" id="64915at2759"/>
<dbReference type="InterPro" id="IPR000683">
    <property type="entry name" value="Gfo/Idh/MocA-like_OxRdtase_N"/>
</dbReference>
<keyword evidence="2" id="KW-0560">Oxidoreductase</keyword>
<dbReference type="GO" id="GO:0016491">
    <property type="term" value="F:oxidoreductase activity"/>
    <property type="evidence" value="ECO:0007669"/>
    <property type="project" value="UniProtKB-KW"/>
</dbReference>
<evidence type="ECO:0000313" key="6">
    <source>
        <dbReference type="EMBL" id="PXF47787.1"/>
    </source>
</evidence>
<accession>A0A2V3J1F3</accession>
<dbReference type="Pfam" id="PF01408">
    <property type="entry name" value="GFO_IDH_MocA"/>
    <property type="match status" value="1"/>
</dbReference>
<dbReference type="InterPro" id="IPR030827">
    <property type="entry name" value="Myo_inos_IolG"/>
</dbReference>
<dbReference type="Pfam" id="PF22725">
    <property type="entry name" value="GFO_IDH_MocA_C3"/>
    <property type="match status" value="1"/>
</dbReference>
<organism evidence="6 7">
    <name type="scientific">Gracilariopsis chorda</name>
    <dbReference type="NCBI Taxonomy" id="448386"/>
    <lineage>
        <taxon>Eukaryota</taxon>
        <taxon>Rhodophyta</taxon>
        <taxon>Florideophyceae</taxon>
        <taxon>Rhodymeniophycidae</taxon>
        <taxon>Gracilariales</taxon>
        <taxon>Gracilariaceae</taxon>
        <taxon>Gracilariopsis</taxon>
    </lineage>
</organism>
<feature type="domain" description="GFO/IDH/MocA-like oxidoreductase" evidence="5">
    <location>
        <begin position="192"/>
        <end position="312"/>
    </location>
</feature>
<evidence type="ECO:0000256" key="1">
    <source>
        <dbReference type="ARBA" id="ARBA00010928"/>
    </source>
</evidence>
<dbReference type="PANTHER" id="PTHR42840:SF3">
    <property type="entry name" value="BINDING ROSSMANN FOLD OXIDOREDUCTASE, PUTATIVE (AFU_ORTHOLOGUE AFUA_2G10240)-RELATED"/>
    <property type="match status" value="1"/>
</dbReference>